<sequence length="55" mass="6155">MVTLVERRSGYLMAARLPKITAELTEKALIRLLKPRRGAVKSITLDNGSEFACHE</sequence>
<feature type="domain" description="Integrase catalytic" evidence="1">
    <location>
        <begin position="1"/>
        <end position="55"/>
    </location>
</feature>
<dbReference type="Gene3D" id="3.30.420.10">
    <property type="entry name" value="Ribonuclease H-like superfamily/Ribonuclease H"/>
    <property type="match status" value="1"/>
</dbReference>
<name>A0A511USX0_9GAMM</name>
<evidence type="ECO:0000259" key="1">
    <source>
        <dbReference type="PROSITE" id="PS50994"/>
    </source>
</evidence>
<dbReference type="InterPro" id="IPR012337">
    <property type="entry name" value="RNaseH-like_sf"/>
</dbReference>
<reference evidence="2 3" key="1">
    <citation type="submission" date="2019-07" db="EMBL/GenBank/DDBJ databases">
        <title>Whole genome shotgun sequence of Halomonas variabilis NBRC 102410.</title>
        <authorList>
            <person name="Hosoyama A."/>
            <person name="Uohara A."/>
            <person name="Ohji S."/>
            <person name="Ichikawa N."/>
        </authorList>
    </citation>
    <scope>NUCLEOTIDE SEQUENCE [LARGE SCALE GENOMIC DNA]</scope>
    <source>
        <strain evidence="2 3">NBRC 102410</strain>
    </source>
</reference>
<dbReference type="GO" id="GO:0015074">
    <property type="term" value="P:DNA integration"/>
    <property type="evidence" value="ECO:0007669"/>
    <property type="project" value="InterPro"/>
</dbReference>
<gene>
    <name evidence="2" type="ORF">HVA01_33300</name>
</gene>
<dbReference type="EMBL" id="BJXV01000032">
    <property type="protein sequence ID" value="GEN29684.1"/>
    <property type="molecule type" value="Genomic_DNA"/>
</dbReference>
<dbReference type="AlphaFoldDB" id="A0A511USX0"/>
<dbReference type="SUPFAM" id="SSF53098">
    <property type="entry name" value="Ribonuclease H-like"/>
    <property type="match status" value="1"/>
</dbReference>
<accession>A0A511USX0</accession>
<protein>
    <recommendedName>
        <fullName evidence="1">Integrase catalytic domain-containing protein</fullName>
    </recommendedName>
</protein>
<comment type="caution">
    <text evidence="2">The sequence shown here is derived from an EMBL/GenBank/DDBJ whole genome shotgun (WGS) entry which is preliminary data.</text>
</comment>
<evidence type="ECO:0000313" key="2">
    <source>
        <dbReference type="EMBL" id="GEN29684.1"/>
    </source>
</evidence>
<organism evidence="2 3">
    <name type="scientific">Halovibrio variabilis</name>
    <dbReference type="NCBI Taxonomy" id="31910"/>
    <lineage>
        <taxon>Bacteria</taxon>
        <taxon>Pseudomonadati</taxon>
        <taxon>Pseudomonadota</taxon>
        <taxon>Gammaproteobacteria</taxon>
        <taxon>Oceanospirillales</taxon>
        <taxon>Halomonadaceae</taxon>
        <taxon>Halovibrio</taxon>
    </lineage>
</organism>
<proteinExistence type="predicted"/>
<keyword evidence="3" id="KW-1185">Reference proteome</keyword>
<dbReference type="Proteomes" id="UP000321303">
    <property type="component" value="Unassembled WGS sequence"/>
</dbReference>
<dbReference type="GO" id="GO:0003676">
    <property type="term" value="F:nucleic acid binding"/>
    <property type="evidence" value="ECO:0007669"/>
    <property type="project" value="InterPro"/>
</dbReference>
<dbReference type="InterPro" id="IPR036397">
    <property type="entry name" value="RNaseH_sf"/>
</dbReference>
<dbReference type="PROSITE" id="PS50994">
    <property type="entry name" value="INTEGRASE"/>
    <property type="match status" value="1"/>
</dbReference>
<evidence type="ECO:0000313" key="3">
    <source>
        <dbReference type="Proteomes" id="UP000321303"/>
    </source>
</evidence>
<dbReference type="InterPro" id="IPR001584">
    <property type="entry name" value="Integrase_cat-core"/>
</dbReference>